<keyword evidence="3 8" id="KW-0479">Metal-binding</keyword>
<dbReference type="InterPro" id="IPR036985">
    <property type="entry name" value="Transglutaminase-like_sf"/>
</dbReference>
<gene>
    <name evidence="12" type="primary">LOC129330191</name>
</gene>
<evidence type="ECO:0000256" key="3">
    <source>
        <dbReference type="ARBA" id="ARBA00022723"/>
    </source>
</evidence>
<dbReference type="InterPro" id="IPR050779">
    <property type="entry name" value="Transglutaminase"/>
</dbReference>
<dbReference type="Gene3D" id="2.60.40.10">
    <property type="entry name" value="Immunoglobulins"/>
    <property type="match status" value="3"/>
</dbReference>
<feature type="region of interest" description="Disordered" evidence="9">
    <location>
        <begin position="463"/>
        <end position="492"/>
    </location>
</feature>
<dbReference type="SUPFAM" id="SSF81296">
    <property type="entry name" value="E set domains"/>
    <property type="match status" value="1"/>
</dbReference>
<dbReference type="InterPro" id="IPR038765">
    <property type="entry name" value="Papain-like_cys_pep_sf"/>
</dbReference>
<keyword evidence="4 8" id="KW-0106">Calcium</keyword>
<feature type="domain" description="Transglutaminase-like" evidence="10">
    <location>
        <begin position="273"/>
        <end position="366"/>
    </location>
</feature>
<organism evidence="11 12">
    <name type="scientific">Eublepharis macularius</name>
    <name type="common">Leopard gecko</name>
    <name type="synonym">Cyrtodactylus macularius</name>
    <dbReference type="NCBI Taxonomy" id="481883"/>
    <lineage>
        <taxon>Eukaryota</taxon>
        <taxon>Metazoa</taxon>
        <taxon>Chordata</taxon>
        <taxon>Craniata</taxon>
        <taxon>Vertebrata</taxon>
        <taxon>Euteleostomi</taxon>
        <taxon>Lepidosauria</taxon>
        <taxon>Squamata</taxon>
        <taxon>Bifurcata</taxon>
        <taxon>Gekkota</taxon>
        <taxon>Eublepharidae</taxon>
        <taxon>Eublepharinae</taxon>
        <taxon>Eublepharis</taxon>
    </lineage>
</organism>
<feature type="binding site" evidence="8">
    <location>
        <position position="405"/>
    </location>
    <ligand>
        <name>Ca(2+)</name>
        <dbReference type="ChEBI" id="CHEBI:29108"/>
    </ligand>
</feature>
<keyword evidence="5" id="KW-0012">Acyltransferase</keyword>
<feature type="binding site" evidence="8">
    <location>
        <position position="456"/>
    </location>
    <ligand>
        <name>Ca(2+)</name>
        <dbReference type="ChEBI" id="CHEBI:29108"/>
    </ligand>
</feature>
<dbReference type="InterPro" id="IPR023608">
    <property type="entry name" value="Transglutaminase_animal"/>
</dbReference>
<evidence type="ECO:0000256" key="2">
    <source>
        <dbReference type="ARBA" id="ARBA00022679"/>
    </source>
</evidence>
<dbReference type="Pfam" id="PF01841">
    <property type="entry name" value="Transglut_core"/>
    <property type="match status" value="1"/>
</dbReference>
<evidence type="ECO:0000256" key="9">
    <source>
        <dbReference type="SAM" id="MobiDB-lite"/>
    </source>
</evidence>
<evidence type="ECO:0000256" key="6">
    <source>
        <dbReference type="ARBA" id="ARBA00024222"/>
    </source>
</evidence>
<feature type="compositionally biased region" description="Low complexity" evidence="9">
    <location>
        <begin position="470"/>
        <end position="482"/>
    </location>
</feature>
<dbReference type="InterPro" id="IPR008958">
    <property type="entry name" value="Transglutaminase_C"/>
</dbReference>
<dbReference type="RefSeq" id="XP_054836155.1">
    <property type="nucleotide sequence ID" value="XM_054980180.1"/>
</dbReference>
<feature type="active site" evidence="7">
    <location>
        <position position="281"/>
    </location>
</feature>
<dbReference type="GO" id="GO:0003810">
    <property type="term" value="F:protein-glutamine gamma-glutamyltransferase activity"/>
    <property type="evidence" value="ECO:0007669"/>
    <property type="project" value="UniProtKB-EC"/>
</dbReference>
<evidence type="ECO:0000256" key="8">
    <source>
        <dbReference type="PIRSR" id="PIRSR000459-2"/>
    </source>
</evidence>
<feature type="binding site" evidence="8">
    <location>
        <position position="451"/>
    </location>
    <ligand>
        <name>Ca(2+)</name>
        <dbReference type="ChEBI" id="CHEBI:29108"/>
    </ligand>
</feature>
<keyword evidence="2" id="KW-0808">Transferase</keyword>
<comment type="similarity">
    <text evidence="1">Belongs to the transglutaminase superfamily. Transglutaminase family.</text>
</comment>
<dbReference type="Proteomes" id="UP001190640">
    <property type="component" value="Chromosome 5"/>
</dbReference>
<dbReference type="SUPFAM" id="SSF49309">
    <property type="entry name" value="Transglutaminase, two C-terminal domains"/>
    <property type="match status" value="2"/>
</dbReference>
<evidence type="ECO:0000259" key="10">
    <source>
        <dbReference type="SMART" id="SM00460"/>
    </source>
</evidence>
<dbReference type="PROSITE" id="PS00547">
    <property type="entry name" value="TRANSGLUTAMINASES"/>
    <property type="match status" value="1"/>
</dbReference>
<dbReference type="SMART" id="SM00460">
    <property type="entry name" value="TGc"/>
    <property type="match status" value="1"/>
</dbReference>
<evidence type="ECO:0000313" key="11">
    <source>
        <dbReference type="Proteomes" id="UP001190640"/>
    </source>
</evidence>
<dbReference type="Gene3D" id="3.90.260.10">
    <property type="entry name" value="Transglutaminase-like"/>
    <property type="match status" value="1"/>
</dbReference>
<sequence>MDQGLQVASIDWQSRGNNRQHRTAQIGTQRLIVRRGQAFALRLHFLPRGYLPGADTVHLIAETGPQPERRAGTRAVFLLEQGPPAAGSAWRAGHVSSSGPRSADVAVWAPAGAPLGRYQLLIHIDSGQGRVAAYRLGHFLLLFNAWCPEDDVYLAGEEERREYVLNEQGIIFQGNRDWIRPSPWNYGQFEEDIVDIALKLLDRSLNFQRDPARDSSLRSSAAYVSRVLSAMINSNDDNGVLLGNWSEDYSGGVRPTEWSSSLAILRQWHRSGGQPVRYGQCWVFAAVMCTVMRCLGIPTRVVTNFNSGHDTDGNLVIDVFYDKTGQLLPRESKDSVWNFHVWNECWMARRDLPAGYSGWQVLDATPQERSSGLYCCGPAPVAAIREGDTQHLYDAPFVFSMVNADRVAWLLYGTRKEKIHWDTNSIGMHISTKHIGSEEREDITSAYKHPEGSLEERQAFQKALAQRRQPGSAGSPAGALPAGPDPVARFSAPAGSASQAQLSLRLRLVESPEIGQDLHLMLLAQNLEVARKELKISLSTQLVLHNGTPRPPFWQDTHYLSLGPREEKSVSWIISYGQYGKHLVEDKQVQVIAIAEESTTWQKTLVEKTITMASPALTLSVLAPVVVNQPFPLHVEFVNPLPEPVGGCILTVEGSGLVKDQGRIELGTLKAQEKGSIKFQLTPYKSGQQQLHVTLRSSHFPPIKGYKQLQVAPSAADS</sequence>
<dbReference type="KEGG" id="emc:129330191"/>
<dbReference type="FunFam" id="2.60.40.10:FF:000090">
    <property type="entry name" value="Protein-glutamine gamma-glutamyltransferase 2"/>
    <property type="match status" value="1"/>
</dbReference>
<protein>
    <recommendedName>
        <fullName evidence="6">protein-glutamine gamma-glutamyltransferase</fullName>
        <ecNumber evidence="6">2.3.2.13</ecNumber>
    </recommendedName>
</protein>
<dbReference type="FunFam" id="2.60.40.10:FF:000278">
    <property type="entry name" value="Protein-glutamine gamma-glutamyltransferase 2"/>
    <property type="match status" value="1"/>
</dbReference>
<evidence type="ECO:0000256" key="7">
    <source>
        <dbReference type="PIRSR" id="PIRSR000459-1"/>
    </source>
</evidence>
<evidence type="ECO:0000313" key="12">
    <source>
        <dbReference type="RefSeq" id="XP_054836155.1"/>
    </source>
</evidence>
<accession>A0AA97JCT2</accession>
<comment type="cofactor">
    <cofactor evidence="8">
        <name>Ca(2+)</name>
        <dbReference type="ChEBI" id="CHEBI:29108"/>
    </cofactor>
    <text evidence="8">Binds 1 Ca(2+) ion per subunit.</text>
</comment>
<dbReference type="Pfam" id="PF00927">
    <property type="entry name" value="Transglut_C"/>
    <property type="match status" value="2"/>
</dbReference>
<dbReference type="PANTHER" id="PTHR11590">
    <property type="entry name" value="PROTEIN-GLUTAMINE GAMMA-GLUTAMYLTRANSFERASE"/>
    <property type="match status" value="1"/>
</dbReference>
<dbReference type="GeneID" id="129330191"/>
<evidence type="ECO:0000256" key="4">
    <source>
        <dbReference type="ARBA" id="ARBA00022837"/>
    </source>
</evidence>
<dbReference type="InterPro" id="IPR001102">
    <property type="entry name" value="Transglutaminase_N"/>
</dbReference>
<feature type="binding site" evidence="8">
    <location>
        <position position="403"/>
    </location>
    <ligand>
        <name>Ca(2+)</name>
        <dbReference type="ChEBI" id="CHEBI:29108"/>
    </ligand>
</feature>
<dbReference type="PIRSF" id="PIRSF000459">
    <property type="entry name" value="TGM_EBP42"/>
    <property type="match status" value="1"/>
</dbReference>
<feature type="active site" evidence="7">
    <location>
        <position position="340"/>
    </location>
</feature>
<dbReference type="Pfam" id="PF00868">
    <property type="entry name" value="Transglut_N"/>
    <property type="match status" value="1"/>
</dbReference>
<name>A0AA97JCT2_EUBMA</name>
<dbReference type="InterPro" id="IPR013808">
    <property type="entry name" value="Transglutaminase_AS"/>
</dbReference>
<evidence type="ECO:0000256" key="5">
    <source>
        <dbReference type="ARBA" id="ARBA00023315"/>
    </source>
</evidence>
<dbReference type="InterPro" id="IPR036238">
    <property type="entry name" value="Transglutaminase_C_sf"/>
</dbReference>
<evidence type="ECO:0000256" key="1">
    <source>
        <dbReference type="ARBA" id="ARBA00005968"/>
    </source>
</evidence>
<dbReference type="InterPro" id="IPR002931">
    <property type="entry name" value="Transglutaminase-like"/>
</dbReference>
<dbReference type="InterPro" id="IPR013783">
    <property type="entry name" value="Ig-like_fold"/>
</dbReference>
<dbReference type="SUPFAM" id="SSF54001">
    <property type="entry name" value="Cysteine proteinases"/>
    <property type="match status" value="1"/>
</dbReference>
<keyword evidence="11" id="KW-1185">Reference proteome</keyword>
<dbReference type="FunFam" id="3.90.260.10:FF:000001">
    <property type="entry name" value="Protein-glutamine gamma-glutamyltransferase 2"/>
    <property type="match status" value="1"/>
</dbReference>
<reference evidence="12" key="1">
    <citation type="submission" date="2025-08" db="UniProtKB">
        <authorList>
            <consortium name="RefSeq"/>
        </authorList>
    </citation>
    <scope>IDENTIFICATION</scope>
    <source>
        <tissue evidence="12">Blood</tissue>
    </source>
</reference>
<feature type="active site" evidence="7">
    <location>
        <position position="363"/>
    </location>
</feature>
<dbReference type="EC" id="2.3.2.13" evidence="6"/>
<dbReference type="PANTHER" id="PTHR11590:SF38">
    <property type="entry name" value="PROTEIN-GLUTAMINE GAMMA-GLUTAMYLTRANSFERASE 5"/>
    <property type="match status" value="1"/>
</dbReference>
<proteinExistence type="inferred from homology"/>
<dbReference type="InterPro" id="IPR014756">
    <property type="entry name" value="Ig_E-set"/>
</dbReference>
<dbReference type="GO" id="GO:0046872">
    <property type="term" value="F:metal ion binding"/>
    <property type="evidence" value="ECO:0007669"/>
    <property type="project" value="UniProtKB-KW"/>
</dbReference>
<dbReference type="AlphaFoldDB" id="A0AA97JCT2"/>